<dbReference type="InterPro" id="IPR001821">
    <property type="entry name" value="NiFe_hydrogenase_ssu"/>
</dbReference>
<feature type="binding site" evidence="15">
    <location>
        <position position="221"/>
    </location>
    <ligand>
        <name>[4Fe-4S] cluster</name>
        <dbReference type="ChEBI" id="CHEBI:49883"/>
        <label>2</label>
    </ligand>
</feature>
<dbReference type="Gene3D" id="3.40.50.700">
    <property type="entry name" value="NADH:ubiquinone oxidoreductase-like, 20kDa subunit"/>
    <property type="match status" value="1"/>
</dbReference>
<dbReference type="GO" id="GO:0046872">
    <property type="term" value="F:metal ion binding"/>
    <property type="evidence" value="ECO:0007669"/>
    <property type="project" value="UniProtKB-KW"/>
</dbReference>
<evidence type="ECO:0000256" key="7">
    <source>
        <dbReference type="ARBA" id="ARBA00022485"/>
    </source>
</evidence>
<name>A0A6C2D7G8_9RHOO</name>
<keyword evidence="9" id="KW-0732">Signal</keyword>
<evidence type="ECO:0000256" key="9">
    <source>
        <dbReference type="ARBA" id="ARBA00022729"/>
    </source>
</evidence>
<dbReference type="Pfam" id="PF14720">
    <property type="entry name" value="NiFe_hyd_SSU_C"/>
    <property type="match status" value="1"/>
</dbReference>
<sequence length="313" mass="33482">MATLLWLQTGACSGDTMSLLNADSPSIESLMRKGSIELLWHPSLSDTPPGGLGKLIAAIEAGTQALDILCVEGSLITGPFGTGMFDSYRGRPKIQIAEALARRARYVVAVGTCSAFGGIPAAPPNPTDCTGLQFDHEQPGGLLPPEWRSGAGLPVINLAGCPTHPTTITRSLAMLAQDLPLELDFLNRPRLFFSTTVHQGCTRNEYHEYDVEETVPGGRGCMYFNLGCQGPSTLANCNSELWNGRSSKPRAGVPCFGCTSPGFPRDGDLFRTEKIGAVPVTLPLGVSRAHYMAYKNLAHAAAPLRVKNREMEP</sequence>
<organism evidence="18 19">
    <name type="scientific">Zoogloea oleivorans</name>
    <dbReference type="NCBI Taxonomy" id="1552750"/>
    <lineage>
        <taxon>Bacteria</taxon>
        <taxon>Pseudomonadati</taxon>
        <taxon>Pseudomonadota</taxon>
        <taxon>Betaproteobacteria</taxon>
        <taxon>Rhodocyclales</taxon>
        <taxon>Zoogloeaceae</taxon>
        <taxon>Zoogloea</taxon>
    </lineage>
</organism>
<evidence type="ECO:0000256" key="4">
    <source>
        <dbReference type="ARBA" id="ARBA00006605"/>
    </source>
</evidence>
<dbReference type="InterPro" id="IPR006137">
    <property type="entry name" value="NADH_UbQ_OxRdtase-like_20kDa"/>
</dbReference>
<gene>
    <name evidence="18" type="ORF">ETQ85_02305</name>
</gene>
<dbReference type="InterPro" id="IPR027394">
    <property type="entry name" value="Cytochrome-c3_hydrogenase_C"/>
</dbReference>
<feature type="binding site" evidence="15">
    <location>
        <position position="12"/>
    </location>
    <ligand>
        <name>[4Fe-4S] cluster</name>
        <dbReference type="ChEBI" id="CHEBI:49883"/>
        <label>1</label>
    </ligand>
</feature>
<dbReference type="EMBL" id="SDKK01000002">
    <property type="protein sequence ID" value="TYC61519.1"/>
    <property type="molecule type" value="Genomic_DNA"/>
</dbReference>
<dbReference type="GO" id="GO:0033748">
    <property type="term" value="F:hydrogenase (acceptor) activity"/>
    <property type="evidence" value="ECO:0007669"/>
    <property type="project" value="UniProtKB-EC"/>
</dbReference>
<feature type="binding site" evidence="15">
    <location>
        <position position="228"/>
    </location>
    <ligand>
        <name>[4Fe-4S] cluster</name>
        <dbReference type="ChEBI" id="CHEBI:49883"/>
        <label>2</label>
    </ligand>
</feature>
<dbReference type="OrthoDB" id="9766729at2"/>
<dbReference type="PANTHER" id="PTHR30013:SF5">
    <property type="entry name" value="HYDROGENASE SMALL SUBUNIT"/>
    <property type="match status" value="1"/>
</dbReference>
<keyword evidence="11 15" id="KW-0408">Iron</keyword>
<evidence type="ECO:0000256" key="3">
    <source>
        <dbReference type="ARBA" id="ARBA00004196"/>
    </source>
</evidence>
<evidence type="ECO:0000256" key="1">
    <source>
        <dbReference type="ARBA" id="ARBA00001927"/>
    </source>
</evidence>
<dbReference type="Proteomes" id="UP000389128">
    <property type="component" value="Unassembled WGS sequence"/>
</dbReference>
<reference evidence="18 19" key="1">
    <citation type="submission" date="2019-01" db="EMBL/GenBank/DDBJ databases">
        <title>Zoogloea oleivorans genome sequencing and assembly.</title>
        <authorList>
            <person name="Tancsics A."/>
            <person name="Farkas M."/>
            <person name="Kriszt B."/>
            <person name="Maroti G."/>
            <person name="Horvath B."/>
        </authorList>
    </citation>
    <scope>NUCLEOTIDE SEQUENCE [LARGE SCALE GENOMIC DNA]</scope>
    <source>
        <strain evidence="18 19">Buc</strain>
    </source>
</reference>
<feature type="binding site" evidence="15">
    <location>
        <position position="255"/>
    </location>
    <ligand>
        <name>[3Fe-4S] cluster</name>
        <dbReference type="ChEBI" id="CHEBI:21137"/>
    </ligand>
</feature>
<evidence type="ECO:0000256" key="11">
    <source>
        <dbReference type="ARBA" id="ARBA00023004"/>
    </source>
</evidence>
<dbReference type="PANTHER" id="PTHR30013">
    <property type="entry name" value="NIFE / NIFESE HYDROGENASE SMALL SUBUNIT FAMILY MEMBER"/>
    <property type="match status" value="1"/>
</dbReference>
<feature type="binding site" evidence="15">
    <location>
        <position position="201"/>
    </location>
    <ligand>
        <name>[4Fe-4S] cluster</name>
        <dbReference type="ChEBI" id="CHEBI:49883"/>
        <label>2</label>
    </ligand>
</feature>
<keyword evidence="13 15" id="KW-0003">3Fe-4S</keyword>
<evidence type="ECO:0000256" key="12">
    <source>
        <dbReference type="ARBA" id="ARBA00023014"/>
    </source>
</evidence>
<evidence type="ECO:0000256" key="8">
    <source>
        <dbReference type="ARBA" id="ARBA00022723"/>
    </source>
</evidence>
<evidence type="ECO:0000256" key="2">
    <source>
        <dbReference type="ARBA" id="ARBA00001966"/>
    </source>
</evidence>
<comment type="cofactor">
    <cofactor evidence="1">
        <name>[3Fe-4S] cluster</name>
        <dbReference type="ChEBI" id="CHEBI:21137"/>
    </cofactor>
</comment>
<comment type="similarity">
    <text evidence="4">Belongs to the [NiFe]/[NiFeSe] hydrogenase small subunit family.</text>
</comment>
<dbReference type="InterPro" id="IPR037148">
    <property type="entry name" value="NiFe-Hase_small_C_sf"/>
</dbReference>
<feature type="binding site" evidence="15">
    <location>
        <position position="161"/>
    </location>
    <ligand>
        <name>[4Fe-4S] cluster</name>
        <dbReference type="ChEBI" id="CHEBI:49883"/>
        <label>1</label>
    </ligand>
</feature>
<keyword evidence="19" id="KW-1185">Reference proteome</keyword>
<comment type="cofactor">
    <cofactor evidence="2">
        <name>[4Fe-4S] cluster</name>
        <dbReference type="ChEBI" id="CHEBI:49883"/>
    </cofactor>
</comment>
<evidence type="ECO:0000313" key="18">
    <source>
        <dbReference type="EMBL" id="TYC61519.1"/>
    </source>
</evidence>
<dbReference type="PIRSF" id="PIRSF000310">
    <property type="entry name" value="NiFe_hyd_ssu"/>
    <property type="match status" value="1"/>
</dbReference>
<dbReference type="GO" id="GO:0016020">
    <property type="term" value="C:membrane"/>
    <property type="evidence" value="ECO:0007669"/>
    <property type="project" value="TreeGrafter"/>
</dbReference>
<feature type="domain" description="NADH:ubiquinone oxidoreductase-like 20kDa subunit" evidence="16">
    <location>
        <begin position="12"/>
        <end position="174"/>
    </location>
</feature>
<comment type="caution">
    <text evidence="18">The sequence shown here is derived from an EMBL/GenBank/DDBJ whole genome shotgun (WGS) entry which is preliminary data.</text>
</comment>
<evidence type="ECO:0000259" key="17">
    <source>
        <dbReference type="Pfam" id="PF14720"/>
    </source>
</evidence>
<evidence type="ECO:0000259" key="16">
    <source>
        <dbReference type="Pfam" id="PF01058"/>
    </source>
</evidence>
<dbReference type="GO" id="GO:0044569">
    <property type="term" value="C:[Ni-Fe] hydrogenase complex"/>
    <property type="evidence" value="ECO:0007669"/>
    <property type="project" value="TreeGrafter"/>
</dbReference>
<keyword evidence="18" id="KW-0830">Ubiquinone</keyword>
<keyword evidence="10" id="KW-0560">Oxidoreductase</keyword>
<dbReference type="GO" id="GO:0009061">
    <property type="term" value="P:anaerobic respiration"/>
    <property type="evidence" value="ECO:0007669"/>
    <property type="project" value="TreeGrafter"/>
</dbReference>
<comment type="subcellular location">
    <subcellularLocation>
        <location evidence="3">Cell envelope</location>
    </subcellularLocation>
</comment>
<feature type="binding site" evidence="15">
    <location>
        <position position="198"/>
    </location>
    <ligand>
        <name>[4Fe-4S] cluster</name>
        <dbReference type="ChEBI" id="CHEBI:49883"/>
        <label>2</label>
    </ligand>
</feature>
<dbReference type="GO" id="GO:0051538">
    <property type="term" value="F:3 iron, 4 sulfur cluster binding"/>
    <property type="evidence" value="ECO:0007669"/>
    <property type="project" value="UniProtKB-KW"/>
</dbReference>
<dbReference type="AlphaFoldDB" id="A0A6C2D7G8"/>
<dbReference type="GO" id="GO:0051539">
    <property type="term" value="F:4 iron, 4 sulfur cluster binding"/>
    <property type="evidence" value="ECO:0007669"/>
    <property type="project" value="UniProtKB-KW"/>
</dbReference>
<dbReference type="SUPFAM" id="SSF56770">
    <property type="entry name" value="HydA/Nqo6-like"/>
    <property type="match status" value="1"/>
</dbReference>
<dbReference type="RefSeq" id="WP_148577513.1">
    <property type="nucleotide sequence ID" value="NZ_JAVEUW010000011.1"/>
</dbReference>
<keyword evidence="8 15" id="KW-0479">Metal-binding</keyword>
<dbReference type="InterPro" id="IPR037024">
    <property type="entry name" value="NiFe_Hase_small_N_sf"/>
</dbReference>
<feature type="binding site" evidence="15">
    <location>
        <position position="258"/>
    </location>
    <ligand>
        <name>[3Fe-4S] cluster</name>
        <dbReference type="ChEBI" id="CHEBI:21137"/>
    </ligand>
</feature>
<feature type="binding site" evidence="15">
    <location>
        <position position="237"/>
    </location>
    <ligand>
        <name>[3Fe-4S] cluster</name>
        <dbReference type="ChEBI" id="CHEBI:21137"/>
    </ligand>
</feature>
<feature type="binding site" evidence="15">
    <location>
        <position position="113"/>
    </location>
    <ligand>
        <name>[4Fe-4S] cluster</name>
        <dbReference type="ChEBI" id="CHEBI:49883"/>
        <label>1</label>
    </ligand>
</feature>
<evidence type="ECO:0000256" key="5">
    <source>
        <dbReference type="ARBA" id="ARBA00011771"/>
    </source>
</evidence>
<dbReference type="GO" id="GO:0030313">
    <property type="term" value="C:cell envelope"/>
    <property type="evidence" value="ECO:0007669"/>
    <property type="project" value="UniProtKB-SubCell"/>
</dbReference>
<keyword evidence="12 15" id="KW-0411">Iron-sulfur</keyword>
<dbReference type="EC" id="1.12.99.6" evidence="6"/>
<feature type="domain" description="Cytochrome-c3 hydrogenase C-terminal" evidence="17">
    <location>
        <begin position="193"/>
        <end position="270"/>
    </location>
</feature>
<dbReference type="GO" id="GO:0009375">
    <property type="term" value="C:ferredoxin hydrogenase complex"/>
    <property type="evidence" value="ECO:0007669"/>
    <property type="project" value="InterPro"/>
</dbReference>
<evidence type="ECO:0000256" key="6">
    <source>
        <dbReference type="ARBA" id="ARBA00012082"/>
    </source>
</evidence>
<comment type="subunit">
    <text evidence="5">Heterodimer of a large and a small subunit.</text>
</comment>
<dbReference type="GO" id="GO:0009055">
    <property type="term" value="F:electron transfer activity"/>
    <property type="evidence" value="ECO:0007669"/>
    <property type="project" value="TreeGrafter"/>
</dbReference>
<dbReference type="GO" id="GO:0008901">
    <property type="term" value="F:ferredoxin hydrogenase activity"/>
    <property type="evidence" value="ECO:0007669"/>
    <property type="project" value="InterPro"/>
</dbReference>
<dbReference type="PRINTS" id="PR00614">
    <property type="entry name" value="NIHGNASESMLL"/>
</dbReference>
<evidence type="ECO:0000256" key="14">
    <source>
        <dbReference type="ARBA" id="ARBA00048757"/>
    </source>
</evidence>
<evidence type="ECO:0000256" key="10">
    <source>
        <dbReference type="ARBA" id="ARBA00023002"/>
    </source>
</evidence>
<dbReference type="Pfam" id="PF01058">
    <property type="entry name" value="Oxidored_q6"/>
    <property type="match status" value="1"/>
</dbReference>
<proteinExistence type="inferred from homology"/>
<evidence type="ECO:0000256" key="13">
    <source>
        <dbReference type="ARBA" id="ARBA00023291"/>
    </source>
</evidence>
<evidence type="ECO:0000313" key="19">
    <source>
        <dbReference type="Proteomes" id="UP000389128"/>
    </source>
</evidence>
<keyword evidence="7 15" id="KW-0004">4Fe-4S</keyword>
<dbReference type="Gene3D" id="4.10.480.10">
    <property type="entry name" value="Cytochrome-c3 hydrogenase, C-terminal domain"/>
    <property type="match status" value="1"/>
</dbReference>
<protein>
    <recommendedName>
        <fullName evidence="6">hydrogenase (acceptor)</fullName>
        <ecNumber evidence="6">1.12.99.6</ecNumber>
    </recommendedName>
</protein>
<comment type="catalytic activity">
    <reaction evidence="14">
        <text>H2 + A = AH2</text>
        <dbReference type="Rhea" id="RHEA:12116"/>
        <dbReference type="ChEBI" id="CHEBI:13193"/>
        <dbReference type="ChEBI" id="CHEBI:17499"/>
        <dbReference type="ChEBI" id="CHEBI:18276"/>
        <dbReference type="EC" id="1.12.99.6"/>
    </reaction>
</comment>
<accession>A0A6C2D7G8</accession>
<evidence type="ECO:0000256" key="15">
    <source>
        <dbReference type="PIRSR" id="PIRSR000310-1"/>
    </source>
</evidence>